<protein>
    <submittedName>
        <fullName evidence="2">Uncharacterized protein</fullName>
    </submittedName>
</protein>
<evidence type="ECO:0000256" key="1">
    <source>
        <dbReference type="SAM" id="MobiDB-lite"/>
    </source>
</evidence>
<gene>
    <name evidence="2" type="ORF">MSPICULIGERA_LOCUS1943</name>
</gene>
<dbReference type="Proteomes" id="UP001177023">
    <property type="component" value="Unassembled WGS sequence"/>
</dbReference>
<feature type="compositionally biased region" description="Basic and acidic residues" evidence="1">
    <location>
        <begin position="284"/>
        <end position="303"/>
    </location>
</feature>
<evidence type="ECO:0000313" key="3">
    <source>
        <dbReference type="Proteomes" id="UP001177023"/>
    </source>
</evidence>
<organism evidence="2 3">
    <name type="scientific">Mesorhabditis spiculigera</name>
    <dbReference type="NCBI Taxonomy" id="96644"/>
    <lineage>
        <taxon>Eukaryota</taxon>
        <taxon>Metazoa</taxon>
        <taxon>Ecdysozoa</taxon>
        <taxon>Nematoda</taxon>
        <taxon>Chromadorea</taxon>
        <taxon>Rhabditida</taxon>
        <taxon>Rhabditina</taxon>
        <taxon>Rhabditomorpha</taxon>
        <taxon>Rhabditoidea</taxon>
        <taxon>Rhabditidae</taxon>
        <taxon>Mesorhabditinae</taxon>
        <taxon>Mesorhabditis</taxon>
    </lineage>
</organism>
<name>A0AA36C7J6_9BILA</name>
<feature type="compositionally biased region" description="Low complexity" evidence="1">
    <location>
        <begin position="377"/>
        <end position="391"/>
    </location>
</feature>
<feature type="compositionally biased region" description="Polar residues" evidence="1">
    <location>
        <begin position="204"/>
        <end position="214"/>
    </location>
</feature>
<feature type="compositionally biased region" description="Basic and acidic residues" evidence="1">
    <location>
        <begin position="233"/>
        <end position="249"/>
    </location>
</feature>
<proteinExistence type="predicted"/>
<sequence>MGARWVCLLSSSCLVLVLISWGALVFLVHDLLDLHHEITDGVRHFQAMHDEAWTRIEHQLPLNERRKLANAEEKIRKRRQLQIRLREVAMPGGSSTSDNGGSFTSAFGESNAGNGEFAEIDGLLRSYGLDGNPQQKPKGYGCSRCASTRYLNSFPSYRAVYNFHDQNPGSLRIKFTGGFGPGQEVSLKPGETVTFTGGLAGCQTCQNSGQQPRTEPTGPRDEQDDVDDFGGGDTDKKQVIEVHENDKDTFNLPEDAPTETPTGWDSCPNCRRPTSEESSEEEDGGSRNDGRQFEEESTRRPDDEVPPYVPMPYHPSNRGPDEYPTPPTTTPGYALPPETTRGYGTPPTTTQGYAPPPAEDQTYGTVPPTTTRGYGRPQYVPPVYQTPQTTTMGYERPRPQNPYLRPTTIAPRRPNSEESSEEDLGGVKNTGWKEEEERPQTPYGHCHCTCPMIPPDYCPRGPP</sequence>
<feature type="compositionally biased region" description="Low complexity" evidence="1">
    <location>
        <begin position="336"/>
        <end position="353"/>
    </location>
</feature>
<comment type="caution">
    <text evidence="2">The sequence shown here is derived from an EMBL/GenBank/DDBJ whole genome shotgun (WGS) entry which is preliminary data.</text>
</comment>
<dbReference type="EMBL" id="CATQJA010000587">
    <property type="protein sequence ID" value="CAJ0561824.1"/>
    <property type="molecule type" value="Genomic_DNA"/>
</dbReference>
<accession>A0AA36C7J6</accession>
<evidence type="ECO:0000313" key="2">
    <source>
        <dbReference type="EMBL" id="CAJ0561824.1"/>
    </source>
</evidence>
<feature type="compositionally biased region" description="Polar residues" evidence="1">
    <location>
        <begin position="362"/>
        <end position="372"/>
    </location>
</feature>
<dbReference type="AlphaFoldDB" id="A0AA36C7J6"/>
<keyword evidence="3" id="KW-1185">Reference proteome</keyword>
<feature type="non-terminal residue" evidence="2">
    <location>
        <position position="463"/>
    </location>
</feature>
<reference evidence="2" key="1">
    <citation type="submission" date="2023-06" db="EMBL/GenBank/DDBJ databases">
        <authorList>
            <person name="Delattre M."/>
        </authorList>
    </citation>
    <scope>NUCLEOTIDE SEQUENCE</scope>
    <source>
        <strain evidence="2">AF72</strain>
    </source>
</reference>
<feature type="region of interest" description="Disordered" evidence="1">
    <location>
        <begin position="204"/>
        <end position="446"/>
    </location>
</feature>